<dbReference type="PROSITE" id="PS50943">
    <property type="entry name" value="HTH_CROC1"/>
    <property type="match status" value="2"/>
</dbReference>
<dbReference type="SMART" id="SM00530">
    <property type="entry name" value="HTH_XRE"/>
    <property type="match status" value="2"/>
</dbReference>
<dbReference type="AlphaFoldDB" id="A0A3N9WUJ1"/>
<dbReference type="Pfam" id="PF13560">
    <property type="entry name" value="HTH_31"/>
    <property type="match status" value="2"/>
</dbReference>
<organism evidence="3 4">
    <name type="scientific">Micromonospora arida</name>
    <dbReference type="NCBI Taxonomy" id="2203715"/>
    <lineage>
        <taxon>Bacteria</taxon>
        <taxon>Bacillati</taxon>
        <taxon>Actinomycetota</taxon>
        <taxon>Actinomycetes</taxon>
        <taxon>Micromonosporales</taxon>
        <taxon>Micromonosporaceae</taxon>
        <taxon>Micromonospora</taxon>
    </lineage>
</organism>
<dbReference type="SUPFAM" id="SSF47413">
    <property type="entry name" value="lambda repressor-like DNA-binding domains"/>
    <property type="match status" value="2"/>
</dbReference>
<proteinExistence type="predicted"/>
<dbReference type="InterPro" id="IPR010982">
    <property type="entry name" value="Lambda_DNA-bd_dom_sf"/>
</dbReference>
<name>A0A3N9WUJ1_9ACTN</name>
<dbReference type="Proteomes" id="UP000266889">
    <property type="component" value="Unassembled WGS sequence"/>
</dbReference>
<evidence type="ECO:0000313" key="4">
    <source>
        <dbReference type="Proteomes" id="UP000266889"/>
    </source>
</evidence>
<dbReference type="CDD" id="cd00093">
    <property type="entry name" value="HTH_XRE"/>
    <property type="match status" value="2"/>
</dbReference>
<protein>
    <submittedName>
        <fullName evidence="3">Transcriptional regulator</fullName>
    </submittedName>
</protein>
<keyword evidence="4" id="KW-1185">Reference proteome</keyword>
<dbReference type="InterPro" id="IPR001387">
    <property type="entry name" value="Cro/C1-type_HTH"/>
</dbReference>
<accession>A0A3N9WUJ1</accession>
<dbReference type="RefSeq" id="WP_124775089.1">
    <property type="nucleotide sequence ID" value="NZ_QGSY01000275.1"/>
</dbReference>
<dbReference type="Gene3D" id="1.10.260.40">
    <property type="entry name" value="lambda repressor-like DNA-binding domains"/>
    <property type="match status" value="2"/>
</dbReference>
<feature type="region of interest" description="Disordered" evidence="1">
    <location>
        <begin position="217"/>
        <end position="247"/>
    </location>
</feature>
<reference evidence="3 4" key="1">
    <citation type="submission" date="2018-05" db="EMBL/GenBank/DDBJ databases">
        <title>Micromonospora from Atacama Desert.</title>
        <authorList>
            <person name="Carro L."/>
            <person name="Goodfellow M."/>
            <person name="Klenk H.-P."/>
        </authorList>
    </citation>
    <scope>NUCLEOTIDE SEQUENCE [LARGE SCALE GENOMIC DNA]</scope>
    <source>
        <strain evidence="3 4">LB32</strain>
    </source>
</reference>
<feature type="domain" description="HTH cro/C1-type" evidence="2">
    <location>
        <begin position="148"/>
        <end position="181"/>
    </location>
</feature>
<comment type="caution">
    <text evidence="3">The sequence shown here is derived from an EMBL/GenBank/DDBJ whole genome shotgun (WGS) entry which is preliminary data.</text>
</comment>
<evidence type="ECO:0000256" key="1">
    <source>
        <dbReference type="SAM" id="MobiDB-lite"/>
    </source>
</evidence>
<dbReference type="EMBL" id="QGSY01000275">
    <property type="protein sequence ID" value="RQX04484.1"/>
    <property type="molecule type" value="Genomic_DNA"/>
</dbReference>
<gene>
    <name evidence="3" type="ORF">DLJ58_27500</name>
</gene>
<evidence type="ECO:0000259" key="2">
    <source>
        <dbReference type="PROSITE" id="PS50943"/>
    </source>
</evidence>
<sequence>MARQVPGKPRRLGAAGGITPGQVAEARKDLGRHLAAWRGVAGMTQVELAKLICYSRSQIGNVEIGRESTTRRFWQGADAAVGADGALLAAFDQVDALVRDFHAQEVQARERQRRHHAAPPAVPTAEAECPGECGCTPMVVGRWTGREVRALREALRMNVRAFAEHLGVTTATVSRWEHRRAPAPPRVAAQSALDQALTLVDTDSKARFRLLLTSADDTTPRAHGGRATKGRSTVTPIHQADRTRPAS</sequence>
<evidence type="ECO:0000313" key="3">
    <source>
        <dbReference type="EMBL" id="RQX04484.1"/>
    </source>
</evidence>
<dbReference type="GO" id="GO:0003677">
    <property type="term" value="F:DNA binding"/>
    <property type="evidence" value="ECO:0007669"/>
    <property type="project" value="InterPro"/>
</dbReference>
<dbReference type="OrthoDB" id="4319500at2"/>
<feature type="domain" description="HTH cro/C1-type" evidence="2">
    <location>
        <begin position="34"/>
        <end position="66"/>
    </location>
</feature>